<accession>A0A5C3LN95</accession>
<sequence>MLCDFTSGVEVVSLLNLRPSGGMVLPSPKKNGTVIQGAMSGEEENVGKEQVVEESMEKMNEDSDGEERKHSGLGRHPHAPPPSHRDWPNENGPSPPPHHNRPHHETLDYNRPSHRPPPPPPSFSPHGPPHHASPAPATPPSLYHLPPHHFSQHQSQHEVSDDLLPSSLHPSSSSPFAPPPVPPSGTLFASVESGSWHNHFPGETRIQLDYTRLISFYDAQLFPSLSLAREKDSAPLERWDHRLEGISPEDIDVLQGKLAEMLGEEAWATQPQGSGVDWKTLLQVVIDR</sequence>
<dbReference type="PANTHER" id="PTHR35204:SF1">
    <property type="entry name" value="ENTEROTOXIN"/>
    <property type="match status" value="1"/>
</dbReference>
<dbReference type="EMBL" id="ML213648">
    <property type="protein sequence ID" value="TFK33436.1"/>
    <property type="molecule type" value="Genomic_DNA"/>
</dbReference>
<evidence type="ECO:0000313" key="3">
    <source>
        <dbReference type="Proteomes" id="UP000308652"/>
    </source>
</evidence>
<evidence type="ECO:0000313" key="2">
    <source>
        <dbReference type="EMBL" id="TFK33436.1"/>
    </source>
</evidence>
<feature type="compositionally biased region" description="Low complexity" evidence="1">
    <location>
        <begin position="162"/>
        <end position="175"/>
    </location>
</feature>
<dbReference type="OrthoDB" id="3049351at2759"/>
<dbReference type="STRING" id="68775.A0A5C3LN95"/>
<feature type="compositionally biased region" description="Low complexity" evidence="1">
    <location>
        <begin position="130"/>
        <end position="145"/>
    </location>
</feature>
<dbReference type="Proteomes" id="UP000308652">
    <property type="component" value="Unassembled WGS sequence"/>
</dbReference>
<feature type="region of interest" description="Disordered" evidence="1">
    <location>
        <begin position="27"/>
        <end position="185"/>
    </location>
</feature>
<reference evidence="2 3" key="1">
    <citation type="journal article" date="2019" name="Nat. Ecol. Evol.">
        <title>Megaphylogeny resolves global patterns of mushroom evolution.</title>
        <authorList>
            <person name="Varga T."/>
            <person name="Krizsan K."/>
            <person name="Foldi C."/>
            <person name="Dima B."/>
            <person name="Sanchez-Garcia M."/>
            <person name="Sanchez-Ramirez S."/>
            <person name="Szollosi G.J."/>
            <person name="Szarkandi J.G."/>
            <person name="Papp V."/>
            <person name="Albert L."/>
            <person name="Andreopoulos W."/>
            <person name="Angelini C."/>
            <person name="Antonin V."/>
            <person name="Barry K.W."/>
            <person name="Bougher N.L."/>
            <person name="Buchanan P."/>
            <person name="Buyck B."/>
            <person name="Bense V."/>
            <person name="Catcheside P."/>
            <person name="Chovatia M."/>
            <person name="Cooper J."/>
            <person name="Damon W."/>
            <person name="Desjardin D."/>
            <person name="Finy P."/>
            <person name="Geml J."/>
            <person name="Haridas S."/>
            <person name="Hughes K."/>
            <person name="Justo A."/>
            <person name="Karasinski D."/>
            <person name="Kautmanova I."/>
            <person name="Kiss B."/>
            <person name="Kocsube S."/>
            <person name="Kotiranta H."/>
            <person name="LaButti K.M."/>
            <person name="Lechner B.E."/>
            <person name="Liimatainen K."/>
            <person name="Lipzen A."/>
            <person name="Lukacs Z."/>
            <person name="Mihaltcheva S."/>
            <person name="Morgado L.N."/>
            <person name="Niskanen T."/>
            <person name="Noordeloos M.E."/>
            <person name="Ohm R.A."/>
            <person name="Ortiz-Santana B."/>
            <person name="Ovrebo C."/>
            <person name="Racz N."/>
            <person name="Riley R."/>
            <person name="Savchenko A."/>
            <person name="Shiryaev A."/>
            <person name="Soop K."/>
            <person name="Spirin V."/>
            <person name="Szebenyi C."/>
            <person name="Tomsovsky M."/>
            <person name="Tulloss R.E."/>
            <person name="Uehling J."/>
            <person name="Grigoriev I.V."/>
            <person name="Vagvolgyi C."/>
            <person name="Papp T."/>
            <person name="Martin F.M."/>
            <person name="Miettinen O."/>
            <person name="Hibbett D.S."/>
            <person name="Nagy L.G."/>
        </authorList>
    </citation>
    <scope>NUCLEOTIDE SEQUENCE [LARGE SCALE GENOMIC DNA]</scope>
    <source>
        <strain evidence="2 3">CBS 166.37</strain>
    </source>
</reference>
<evidence type="ECO:0000256" key="1">
    <source>
        <dbReference type="SAM" id="MobiDB-lite"/>
    </source>
</evidence>
<feature type="compositionally biased region" description="Basic and acidic residues" evidence="1">
    <location>
        <begin position="45"/>
        <end position="70"/>
    </location>
</feature>
<dbReference type="AlphaFoldDB" id="A0A5C3LN95"/>
<proteinExistence type="predicted"/>
<keyword evidence="3" id="KW-1185">Reference proteome</keyword>
<gene>
    <name evidence="2" type="ORF">BDQ12DRAFT_727758</name>
</gene>
<name>A0A5C3LN95_9AGAR</name>
<organism evidence="2 3">
    <name type="scientific">Crucibulum laeve</name>
    <dbReference type="NCBI Taxonomy" id="68775"/>
    <lineage>
        <taxon>Eukaryota</taxon>
        <taxon>Fungi</taxon>
        <taxon>Dikarya</taxon>
        <taxon>Basidiomycota</taxon>
        <taxon>Agaricomycotina</taxon>
        <taxon>Agaricomycetes</taxon>
        <taxon>Agaricomycetidae</taxon>
        <taxon>Agaricales</taxon>
        <taxon>Agaricineae</taxon>
        <taxon>Nidulariaceae</taxon>
        <taxon>Crucibulum</taxon>
    </lineage>
</organism>
<protein>
    <submittedName>
        <fullName evidence="2">Uncharacterized protein</fullName>
    </submittedName>
</protein>
<dbReference type="InterPro" id="IPR038921">
    <property type="entry name" value="YOR389W-like"/>
</dbReference>
<dbReference type="PANTHER" id="PTHR35204">
    <property type="entry name" value="YALI0A21131P"/>
    <property type="match status" value="1"/>
</dbReference>
<feature type="non-terminal residue" evidence="2">
    <location>
        <position position="288"/>
    </location>
</feature>
<feature type="compositionally biased region" description="Pro residues" evidence="1">
    <location>
        <begin position="115"/>
        <end position="127"/>
    </location>
</feature>